<keyword evidence="1" id="KW-0175">Coiled coil</keyword>
<organism evidence="2 5">
    <name type="scientific">Gilliamella apicola</name>
    <dbReference type="NCBI Taxonomy" id="1196095"/>
    <lineage>
        <taxon>Bacteria</taxon>
        <taxon>Pseudomonadati</taxon>
        <taxon>Pseudomonadota</taxon>
        <taxon>Gammaproteobacteria</taxon>
        <taxon>Orbales</taxon>
        <taxon>Orbaceae</taxon>
        <taxon>Gilliamella</taxon>
    </lineage>
</organism>
<dbReference type="RefSeq" id="WP_086272231.1">
    <property type="nucleotide sequence ID" value="NZ_MZNE01000088.1"/>
</dbReference>
<reference evidence="4 5" key="1">
    <citation type="submission" date="2017-03" db="EMBL/GenBank/DDBJ databases">
        <title>Comparative genomics of honeybee gut symbionts reveal geographically distinct and subgroup specific antibiotic resistance.</title>
        <authorList>
            <person name="Ludvigsen J."/>
            <person name="Porcellato D."/>
            <person name="Labee-Lund T.M."/>
            <person name="Amdam G.V."/>
            <person name="Rudi K."/>
        </authorList>
    </citation>
    <scope>NUCLEOTIDE SEQUENCE [LARGE SCALE GENOMIC DNA]</scope>
    <source>
        <strain evidence="2 5">A-7-12</strain>
        <strain evidence="3 4">A-9-12</strain>
    </source>
</reference>
<name>A0A242NDF9_9GAMM</name>
<dbReference type="OrthoDB" id="7068074at2"/>
<keyword evidence="4" id="KW-1185">Reference proteome</keyword>
<evidence type="ECO:0000313" key="4">
    <source>
        <dbReference type="Proteomes" id="UP000194800"/>
    </source>
</evidence>
<dbReference type="AlphaFoldDB" id="A0A242NDF9"/>
<dbReference type="Proteomes" id="UP000194800">
    <property type="component" value="Unassembled WGS sequence"/>
</dbReference>
<accession>A0A242NDF9</accession>
<evidence type="ECO:0008006" key="6">
    <source>
        <dbReference type="Google" id="ProtNLM"/>
    </source>
</evidence>
<protein>
    <recommendedName>
        <fullName evidence="6">DUF2570 domain-containing protein</fullName>
    </recommendedName>
</protein>
<evidence type="ECO:0000313" key="2">
    <source>
        <dbReference type="EMBL" id="OTP97758.1"/>
    </source>
</evidence>
<proteinExistence type="predicted"/>
<dbReference type="EMBL" id="NART01000102">
    <property type="protein sequence ID" value="OTQ08184.1"/>
    <property type="molecule type" value="Genomic_DNA"/>
</dbReference>
<comment type="caution">
    <text evidence="2">The sequence shown here is derived from an EMBL/GenBank/DDBJ whole genome shotgun (WGS) entry which is preliminary data.</text>
</comment>
<gene>
    <name evidence="3" type="ORF">B6C91_13115</name>
    <name evidence="2" type="ORF">B6D08_13625</name>
</gene>
<evidence type="ECO:0000313" key="3">
    <source>
        <dbReference type="EMBL" id="OTQ08184.1"/>
    </source>
</evidence>
<feature type="coiled-coil region" evidence="1">
    <location>
        <begin position="19"/>
        <end position="46"/>
    </location>
</feature>
<evidence type="ECO:0000256" key="1">
    <source>
        <dbReference type="SAM" id="Coils"/>
    </source>
</evidence>
<dbReference type="EMBL" id="NARP01000053">
    <property type="protein sequence ID" value="OTP97758.1"/>
    <property type="molecule type" value="Genomic_DNA"/>
</dbReference>
<sequence>MNKTNVTIAFAFMLLFFIINDLLQAKQLAQNETSQLTQKLGQLQQMIIKNNQTIADNEKNKQYLEQQSLQNQEQINGQLKENYCANQLVPLPISGSLYNRAKNLRQSTNTREFTH</sequence>
<dbReference type="Proteomes" id="UP000194977">
    <property type="component" value="Unassembled WGS sequence"/>
</dbReference>
<evidence type="ECO:0000313" key="5">
    <source>
        <dbReference type="Proteomes" id="UP000194977"/>
    </source>
</evidence>